<evidence type="ECO:0000313" key="1">
    <source>
        <dbReference type="EMBL" id="KAJ7220930.1"/>
    </source>
</evidence>
<sequence length="164" mass="17579">MHSGDTLAEGGARSLGRRWRALPVNATNWDDHQPIQVCFERNTIVQLGAQAKLKGLVPLATERQQQVGKKAELMRPASGVTRQITAEQAVGRRWAGGGQATAGRDTRWVTTGQGRQAAGGRHVDDGKRDAGIVMAAKRRDVVASQIGEHVPVFGVLAPEITSIT</sequence>
<name>A0AAD6VS30_9AGAR</name>
<proteinExistence type="predicted"/>
<dbReference type="AlphaFoldDB" id="A0AAD6VS30"/>
<dbReference type="Proteomes" id="UP001219525">
    <property type="component" value="Unassembled WGS sequence"/>
</dbReference>
<organism evidence="1 2">
    <name type="scientific">Mycena pura</name>
    <dbReference type="NCBI Taxonomy" id="153505"/>
    <lineage>
        <taxon>Eukaryota</taxon>
        <taxon>Fungi</taxon>
        <taxon>Dikarya</taxon>
        <taxon>Basidiomycota</taxon>
        <taxon>Agaricomycotina</taxon>
        <taxon>Agaricomycetes</taxon>
        <taxon>Agaricomycetidae</taxon>
        <taxon>Agaricales</taxon>
        <taxon>Marasmiineae</taxon>
        <taxon>Mycenaceae</taxon>
        <taxon>Mycena</taxon>
    </lineage>
</organism>
<dbReference type="EMBL" id="JARJCW010000009">
    <property type="protein sequence ID" value="KAJ7220930.1"/>
    <property type="molecule type" value="Genomic_DNA"/>
</dbReference>
<accession>A0AAD6VS30</accession>
<protein>
    <submittedName>
        <fullName evidence="1">Uncharacterized protein</fullName>
    </submittedName>
</protein>
<keyword evidence="2" id="KW-1185">Reference proteome</keyword>
<reference evidence="1" key="1">
    <citation type="submission" date="2023-03" db="EMBL/GenBank/DDBJ databases">
        <title>Massive genome expansion in bonnet fungi (Mycena s.s.) driven by repeated elements and novel gene families across ecological guilds.</title>
        <authorList>
            <consortium name="Lawrence Berkeley National Laboratory"/>
            <person name="Harder C.B."/>
            <person name="Miyauchi S."/>
            <person name="Viragh M."/>
            <person name="Kuo A."/>
            <person name="Thoen E."/>
            <person name="Andreopoulos B."/>
            <person name="Lu D."/>
            <person name="Skrede I."/>
            <person name="Drula E."/>
            <person name="Henrissat B."/>
            <person name="Morin E."/>
            <person name="Kohler A."/>
            <person name="Barry K."/>
            <person name="LaButti K."/>
            <person name="Morin E."/>
            <person name="Salamov A."/>
            <person name="Lipzen A."/>
            <person name="Mereny Z."/>
            <person name="Hegedus B."/>
            <person name="Baldrian P."/>
            <person name="Stursova M."/>
            <person name="Weitz H."/>
            <person name="Taylor A."/>
            <person name="Grigoriev I.V."/>
            <person name="Nagy L.G."/>
            <person name="Martin F."/>
            <person name="Kauserud H."/>
        </authorList>
    </citation>
    <scope>NUCLEOTIDE SEQUENCE</scope>
    <source>
        <strain evidence="1">9144</strain>
    </source>
</reference>
<comment type="caution">
    <text evidence="1">The sequence shown here is derived from an EMBL/GenBank/DDBJ whole genome shotgun (WGS) entry which is preliminary data.</text>
</comment>
<evidence type="ECO:0000313" key="2">
    <source>
        <dbReference type="Proteomes" id="UP001219525"/>
    </source>
</evidence>
<gene>
    <name evidence="1" type="ORF">GGX14DRAFT_389312</name>
</gene>